<protein>
    <submittedName>
        <fullName evidence="2">7590_t:CDS:1</fullName>
    </submittedName>
</protein>
<comment type="caution">
    <text evidence="2">The sequence shown here is derived from an EMBL/GenBank/DDBJ whole genome shotgun (WGS) entry which is preliminary data.</text>
</comment>
<dbReference type="OrthoDB" id="2356414at2759"/>
<reference evidence="2" key="1">
    <citation type="submission" date="2021-06" db="EMBL/GenBank/DDBJ databases">
        <authorList>
            <person name="Kallberg Y."/>
            <person name="Tangrot J."/>
            <person name="Rosling A."/>
        </authorList>
    </citation>
    <scope>NUCLEOTIDE SEQUENCE</scope>
    <source>
        <strain evidence="2">MT106</strain>
    </source>
</reference>
<feature type="compositionally biased region" description="Polar residues" evidence="1">
    <location>
        <begin position="460"/>
        <end position="482"/>
    </location>
</feature>
<feature type="region of interest" description="Disordered" evidence="1">
    <location>
        <begin position="460"/>
        <end position="500"/>
    </location>
</feature>
<feature type="compositionally biased region" description="Polar residues" evidence="1">
    <location>
        <begin position="16"/>
        <end position="42"/>
    </location>
</feature>
<organism evidence="2 3">
    <name type="scientific">Ambispora gerdemannii</name>
    <dbReference type="NCBI Taxonomy" id="144530"/>
    <lineage>
        <taxon>Eukaryota</taxon>
        <taxon>Fungi</taxon>
        <taxon>Fungi incertae sedis</taxon>
        <taxon>Mucoromycota</taxon>
        <taxon>Glomeromycotina</taxon>
        <taxon>Glomeromycetes</taxon>
        <taxon>Archaeosporales</taxon>
        <taxon>Ambisporaceae</taxon>
        <taxon>Ambispora</taxon>
    </lineage>
</organism>
<feature type="region of interest" description="Disordered" evidence="1">
    <location>
        <begin position="1"/>
        <end position="42"/>
    </location>
</feature>
<accession>A0A9N9B1Y8</accession>
<dbReference type="EMBL" id="CAJVPL010001090">
    <property type="protein sequence ID" value="CAG8552020.1"/>
    <property type="molecule type" value="Genomic_DNA"/>
</dbReference>
<sequence length="947" mass="107494">MSRHHPYQHPYLTSAGRPSQLSSSPASDNINSNTNITPQLSNNISNTHLNLLSVSTSSSPPLNQREHLKTAKIPTHKTSSLYSLRPAVARSNSYNQQQIQNLAAGSVTPKSIYETARICLPNNTIQNVNLPVVPRESLEFQSQQQQPQIPQNLTDLNSQQVDSTNNYIPQALTSQYPLSSSYYSSTIYPDTSFLLVNNSTSEQVQNKSPRMNHVTGPIRRTPIIKQQSLAAAPYSTNGVQKQNPTLNDKVSSHHISQSIKPIANRHHSQITNNANTNMQQQSKYTTEHLSISDQSIVNLPDDTIIQEKGFEDFLVKVGTYESLAKSFSNEQNDNSYNNNISSTNAASNINNIETTSMSTSDENLNSTINQQILDSELITATNDIHGIMDYSFLGNELEEYILSEDGFDPIPDLNDNSNIIEPKKDIETNDENLTANPERYNKNYTNEFSLTEHTIDQLNHNLPSTSQLSDSEQSQNEGNGNSPILIANDAEAGNGESSRASNNDAILGLAQFLPSNSEAWEIASDNSGEQSQTHQDLNDGESFKEPKPHVLFRDLDRFTFFRAMRVRLDTLAKFIKGSFSSERSEGVGLWERIFPLIKQECTHIQRLIDATEWKSLDFPKSRAQFPLELVDCELMRKRCIPQHAGEFQYPLQIIKDGNDGFRAISILLNATEIGTNRDNFYEELRVRTVLTMINKQDSTRRLFDSHLDEVSMKGGNIKLNQIAREYYHVETLELMELLKMPSKSPDYDTILWQIEALRTCMDGQQIGVPQLLTMANLLKATIRIMYPNYNNKNFRVPIKCKGNSKRIFVITMLDPEREAEEDLLDYFITPLIRKIDIFEVIRNPDLYSLQSSDRQEQIRSSSLTNILSQRQTSQQQTSLKSTLPQNHHQHNYQLQSQQVLLQQQQRNSQLQQQSQTHQNININQQNMHTQMTKGKGELIKNRFQTNI</sequence>
<evidence type="ECO:0000256" key="1">
    <source>
        <dbReference type="SAM" id="MobiDB-lite"/>
    </source>
</evidence>
<feature type="region of interest" description="Disordered" evidence="1">
    <location>
        <begin position="415"/>
        <end position="441"/>
    </location>
</feature>
<evidence type="ECO:0000313" key="2">
    <source>
        <dbReference type="EMBL" id="CAG8552020.1"/>
    </source>
</evidence>
<feature type="compositionally biased region" description="Polar residues" evidence="1">
    <location>
        <begin position="524"/>
        <end position="535"/>
    </location>
</feature>
<feature type="region of interest" description="Disordered" evidence="1">
    <location>
        <begin position="864"/>
        <end position="889"/>
    </location>
</feature>
<feature type="region of interest" description="Disordered" evidence="1">
    <location>
        <begin position="524"/>
        <end position="545"/>
    </location>
</feature>
<evidence type="ECO:0000313" key="3">
    <source>
        <dbReference type="Proteomes" id="UP000789831"/>
    </source>
</evidence>
<dbReference type="AlphaFoldDB" id="A0A9N9B1Y8"/>
<dbReference type="Proteomes" id="UP000789831">
    <property type="component" value="Unassembled WGS sequence"/>
</dbReference>
<keyword evidence="3" id="KW-1185">Reference proteome</keyword>
<feature type="compositionally biased region" description="Low complexity" evidence="1">
    <location>
        <begin position="867"/>
        <end position="885"/>
    </location>
</feature>
<gene>
    <name evidence="2" type="ORF">AGERDE_LOCUS6714</name>
</gene>
<name>A0A9N9B1Y8_9GLOM</name>
<proteinExistence type="predicted"/>